<evidence type="ECO:0000313" key="6">
    <source>
        <dbReference type="EMBL" id="KAK4495529.1"/>
    </source>
</evidence>
<dbReference type="PROSITE" id="PS00086">
    <property type="entry name" value="CYTOCHROME_P450"/>
    <property type="match status" value="1"/>
</dbReference>
<dbReference type="InterPro" id="IPR002401">
    <property type="entry name" value="Cyt_P450_E_grp-I"/>
</dbReference>
<evidence type="ECO:0000313" key="7">
    <source>
        <dbReference type="Proteomes" id="UP001305779"/>
    </source>
</evidence>
<keyword evidence="7" id="KW-1185">Reference proteome</keyword>
<dbReference type="InterPro" id="IPR036396">
    <property type="entry name" value="Cyt_P450_sf"/>
</dbReference>
<evidence type="ECO:0000256" key="4">
    <source>
        <dbReference type="ARBA" id="ARBA00023004"/>
    </source>
</evidence>
<proteinExistence type="inferred from homology"/>
<comment type="cofactor">
    <cofactor evidence="1">
        <name>heme</name>
        <dbReference type="ChEBI" id="CHEBI:30413"/>
    </cofactor>
</comment>
<sequence length="360" mass="41670">MPKSQSDARKDLESIIGDQASGVVSSPDVWKTIFKQNARLTFNDEVVEDAALFEECSGAVDVLLHTYSAFNAMFPWLPEPAWIRRRMARRRLVRLVRKMVDQRIRENRKNPERPDDPLQRLLDNGDPYESVVEFFVSSLFISTTNAHAIAGQMLNIMAVHPDWQQKIYDELREAIDSTKAKFVGGTMVDQLDHLPLEAWESKLPTMALCVRETIRMWTSFSVTRLNTSDQEIAIPDTHYVIPPKTFVIYNSTEVNFSEKLYPNPTEYDPSRFLEGREEFKREHFGFLGWGQGQHACMGTRWAKLQQYMIVAYAVAIYKWNSCQADGTPDPFIKHRRYLDSDSAFKLPPAYAKLERRDYIN</sequence>
<dbReference type="InterPro" id="IPR001128">
    <property type="entry name" value="Cyt_P450"/>
</dbReference>
<evidence type="ECO:0008006" key="8">
    <source>
        <dbReference type="Google" id="ProtNLM"/>
    </source>
</evidence>
<dbReference type="PANTHER" id="PTHR24305">
    <property type="entry name" value="CYTOCHROME P450"/>
    <property type="match status" value="1"/>
</dbReference>
<dbReference type="SUPFAM" id="SSF48264">
    <property type="entry name" value="Cytochrome P450"/>
    <property type="match status" value="1"/>
</dbReference>
<keyword evidence="5" id="KW-0349">Heme</keyword>
<keyword evidence="5" id="KW-0503">Monooxygenase</keyword>
<dbReference type="Pfam" id="PF00067">
    <property type="entry name" value="p450"/>
    <property type="match status" value="1"/>
</dbReference>
<gene>
    <name evidence="6" type="ORF">PRZ48_013861</name>
</gene>
<evidence type="ECO:0000256" key="3">
    <source>
        <dbReference type="ARBA" id="ARBA00022723"/>
    </source>
</evidence>
<dbReference type="PRINTS" id="PR00463">
    <property type="entry name" value="EP450I"/>
</dbReference>
<keyword evidence="3 5" id="KW-0479">Metal-binding</keyword>
<organism evidence="6 7">
    <name type="scientific">Zasmidium cellare</name>
    <name type="common">Wine cellar mold</name>
    <name type="synonym">Racodium cellare</name>
    <dbReference type="NCBI Taxonomy" id="395010"/>
    <lineage>
        <taxon>Eukaryota</taxon>
        <taxon>Fungi</taxon>
        <taxon>Dikarya</taxon>
        <taxon>Ascomycota</taxon>
        <taxon>Pezizomycotina</taxon>
        <taxon>Dothideomycetes</taxon>
        <taxon>Dothideomycetidae</taxon>
        <taxon>Mycosphaerellales</taxon>
        <taxon>Mycosphaerellaceae</taxon>
        <taxon>Zasmidium</taxon>
    </lineage>
</organism>
<accession>A0ABR0E289</accession>
<evidence type="ECO:0000256" key="1">
    <source>
        <dbReference type="ARBA" id="ARBA00001971"/>
    </source>
</evidence>
<keyword evidence="5" id="KW-0560">Oxidoreductase</keyword>
<name>A0ABR0E289_ZASCE</name>
<dbReference type="InterPro" id="IPR050121">
    <property type="entry name" value="Cytochrome_P450_monoxygenase"/>
</dbReference>
<comment type="caution">
    <text evidence="6">The sequence shown here is derived from an EMBL/GenBank/DDBJ whole genome shotgun (WGS) entry which is preliminary data.</text>
</comment>
<dbReference type="Gene3D" id="1.10.630.10">
    <property type="entry name" value="Cytochrome P450"/>
    <property type="match status" value="1"/>
</dbReference>
<dbReference type="EMBL" id="JAXOVC010000012">
    <property type="protein sequence ID" value="KAK4495529.1"/>
    <property type="molecule type" value="Genomic_DNA"/>
</dbReference>
<dbReference type="InterPro" id="IPR017972">
    <property type="entry name" value="Cyt_P450_CS"/>
</dbReference>
<evidence type="ECO:0000256" key="2">
    <source>
        <dbReference type="ARBA" id="ARBA00010617"/>
    </source>
</evidence>
<dbReference type="CDD" id="cd00302">
    <property type="entry name" value="cytochrome_P450"/>
    <property type="match status" value="1"/>
</dbReference>
<dbReference type="PANTHER" id="PTHR24305:SF166">
    <property type="entry name" value="CYTOCHROME P450 12A4, MITOCHONDRIAL-RELATED"/>
    <property type="match status" value="1"/>
</dbReference>
<protein>
    <recommendedName>
        <fullName evidence="8">Cytochrome P450</fullName>
    </recommendedName>
</protein>
<keyword evidence="4 5" id="KW-0408">Iron</keyword>
<reference evidence="6 7" key="1">
    <citation type="journal article" date="2023" name="G3 (Bethesda)">
        <title>A chromosome-level genome assembly of Zasmidium syzygii isolated from banana leaves.</title>
        <authorList>
            <person name="van Westerhoven A.C."/>
            <person name="Mehrabi R."/>
            <person name="Talebi R."/>
            <person name="Steentjes M.B.F."/>
            <person name="Corcolon B."/>
            <person name="Chong P.A."/>
            <person name="Kema G.H.J."/>
            <person name="Seidl M.F."/>
        </authorList>
    </citation>
    <scope>NUCLEOTIDE SEQUENCE [LARGE SCALE GENOMIC DNA]</scope>
    <source>
        <strain evidence="6 7">P124</strain>
    </source>
</reference>
<dbReference type="Proteomes" id="UP001305779">
    <property type="component" value="Unassembled WGS sequence"/>
</dbReference>
<evidence type="ECO:0000256" key="5">
    <source>
        <dbReference type="RuleBase" id="RU000461"/>
    </source>
</evidence>
<comment type="similarity">
    <text evidence="2 5">Belongs to the cytochrome P450 family.</text>
</comment>